<gene>
    <name evidence="5" type="ORF">UFOPK1493_03573</name>
</gene>
<dbReference type="SMART" id="SM00866">
    <property type="entry name" value="UTRA"/>
    <property type="match status" value="1"/>
</dbReference>
<dbReference type="InterPro" id="IPR011663">
    <property type="entry name" value="UTRA"/>
</dbReference>
<feature type="domain" description="HTH gntR-type" evidence="4">
    <location>
        <begin position="3"/>
        <end position="69"/>
    </location>
</feature>
<keyword evidence="1" id="KW-0805">Transcription regulation</keyword>
<dbReference type="SUPFAM" id="SSF64288">
    <property type="entry name" value="Chorismate lyase-like"/>
    <property type="match status" value="1"/>
</dbReference>
<evidence type="ECO:0000259" key="4">
    <source>
        <dbReference type="PROSITE" id="PS50949"/>
    </source>
</evidence>
<dbReference type="PANTHER" id="PTHR44846">
    <property type="entry name" value="MANNOSYL-D-GLYCERATE TRANSPORT/METABOLISM SYSTEM REPRESSOR MNGR-RELATED"/>
    <property type="match status" value="1"/>
</dbReference>
<dbReference type="InterPro" id="IPR028978">
    <property type="entry name" value="Chorismate_lyase_/UTRA_dom_sf"/>
</dbReference>
<dbReference type="InterPro" id="IPR036390">
    <property type="entry name" value="WH_DNA-bd_sf"/>
</dbReference>
<dbReference type="Pfam" id="PF00392">
    <property type="entry name" value="GntR"/>
    <property type="match status" value="1"/>
</dbReference>
<dbReference type="GO" id="GO:0045892">
    <property type="term" value="P:negative regulation of DNA-templated transcription"/>
    <property type="evidence" value="ECO:0007669"/>
    <property type="project" value="TreeGrafter"/>
</dbReference>
<dbReference type="Gene3D" id="1.10.10.10">
    <property type="entry name" value="Winged helix-like DNA-binding domain superfamily/Winged helix DNA-binding domain"/>
    <property type="match status" value="1"/>
</dbReference>
<name>A0A6J6FLL9_9ZZZZ</name>
<dbReference type="PROSITE" id="PS50949">
    <property type="entry name" value="HTH_GNTR"/>
    <property type="match status" value="1"/>
</dbReference>
<dbReference type="GO" id="GO:0003700">
    <property type="term" value="F:DNA-binding transcription factor activity"/>
    <property type="evidence" value="ECO:0007669"/>
    <property type="project" value="InterPro"/>
</dbReference>
<dbReference type="GO" id="GO:0003677">
    <property type="term" value="F:DNA binding"/>
    <property type="evidence" value="ECO:0007669"/>
    <property type="project" value="UniProtKB-KW"/>
</dbReference>
<dbReference type="PRINTS" id="PR00035">
    <property type="entry name" value="HTHGNTR"/>
</dbReference>
<protein>
    <submittedName>
        <fullName evidence="5">Unannotated protein</fullName>
    </submittedName>
</protein>
<dbReference type="PANTHER" id="PTHR44846:SF17">
    <property type="entry name" value="GNTR-FAMILY TRANSCRIPTIONAL REGULATOR"/>
    <property type="match status" value="1"/>
</dbReference>
<sequence>MRTIRYQQIADELRGRLRAVGVGAVLPSEAELSGEFGVSRVTIRRALEILRDEGLVDARQGFGWYVAGEPVRQHLDEFGTIEGQLERRGIKPERQVVEFDFRPAPRRVAEVLGTSQVLRVKRLNLADGQPFAVVTVWCPAELGQHLSRRDVEQRPFYELLGLDLRGATQTIGADSVDGADAKLLRVPPSSPVLHCQRITTDTTGRPVLMSEFVFPAGRTEFVVELPTAEPSALPSGLRLVE</sequence>
<dbReference type="CDD" id="cd07377">
    <property type="entry name" value="WHTH_GntR"/>
    <property type="match status" value="1"/>
</dbReference>
<evidence type="ECO:0000256" key="1">
    <source>
        <dbReference type="ARBA" id="ARBA00023015"/>
    </source>
</evidence>
<evidence type="ECO:0000256" key="3">
    <source>
        <dbReference type="ARBA" id="ARBA00023163"/>
    </source>
</evidence>
<reference evidence="5" key="1">
    <citation type="submission" date="2020-05" db="EMBL/GenBank/DDBJ databases">
        <authorList>
            <person name="Chiriac C."/>
            <person name="Salcher M."/>
            <person name="Ghai R."/>
            <person name="Kavagutti S V."/>
        </authorList>
    </citation>
    <scope>NUCLEOTIDE SEQUENCE</scope>
</reference>
<dbReference type="Gene3D" id="3.40.1410.10">
    <property type="entry name" value="Chorismate lyase-like"/>
    <property type="match status" value="1"/>
</dbReference>
<keyword evidence="3" id="KW-0804">Transcription</keyword>
<evidence type="ECO:0000313" key="5">
    <source>
        <dbReference type="EMBL" id="CAB4588045.1"/>
    </source>
</evidence>
<dbReference type="SUPFAM" id="SSF46785">
    <property type="entry name" value="Winged helix' DNA-binding domain"/>
    <property type="match status" value="1"/>
</dbReference>
<dbReference type="InterPro" id="IPR000524">
    <property type="entry name" value="Tscrpt_reg_HTH_GntR"/>
</dbReference>
<dbReference type="InterPro" id="IPR050679">
    <property type="entry name" value="Bact_HTH_transcr_reg"/>
</dbReference>
<proteinExistence type="predicted"/>
<evidence type="ECO:0000256" key="2">
    <source>
        <dbReference type="ARBA" id="ARBA00023125"/>
    </source>
</evidence>
<organism evidence="5">
    <name type="scientific">freshwater metagenome</name>
    <dbReference type="NCBI Taxonomy" id="449393"/>
    <lineage>
        <taxon>unclassified sequences</taxon>
        <taxon>metagenomes</taxon>
        <taxon>ecological metagenomes</taxon>
    </lineage>
</organism>
<dbReference type="SMART" id="SM00345">
    <property type="entry name" value="HTH_GNTR"/>
    <property type="match status" value="1"/>
</dbReference>
<dbReference type="InterPro" id="IPR036388">
    <property type="entry name" value="WH-like_DNA-bd_sf"/>
</dbReference>
<accession>A0A6J6FLL9</accession>
<dbReference type="EMBL" id="CAEZSR010000207">
    <property type="protein sequence ID" value="CAB4588045.1"/>
    <property type="molecule type" value="Genomic_DNA"/>
</dbReference>
<dbReference type="AlphaFoldDB" id="A0A6J6FLL9"/>
<keyword evidence="2" id="KW-0238">DNA-binding</keyword>
<dbReference type="Pfam" id="PF07702">
    <property type="entry name" value="UTRA"/>
    <property type="match status" value="1"/>
</dbReference>